<proteinExistence type="predicted"/>
<dbReference type="InterPro" id="IPR014729">
    <property type="entry name" value="Rossmann-like_a/b/a_fold"/>
</dbReference>
<name>A0ABS5VQN8_9BACT</name>
<feature type="domain" description="UspA" evidence="1">
    <location>
        <begin position="10"/>
        <end position="142"/>
    </location>
</feature>
<dbReference type="Gene3D" id="3.40.50.620">
    <property type="entry name" value="HUPs"/>
    <property type="match status" value="1"/>
</dbReference>
<keyword evidence="3" id="KW-1185">Reference proteome</keyword>
<dbReference type="EMBL" id="JAHESD010000019">
    <property type="protein sequence ID" value="MBT1703755.1"/>
    <property type="molecule type" value="Genomic_DNA"/>
</dbReference>
<dbReference type="RefSeq" id="WP_254153717.1">
    <property type="nucleotide sequence ID" value="NZ_JAHESD010000019.1"/>
</dbReference>
<protein>
    <submittedName>
        <fullName evidence="2">Universal stress protein</fullName>
    </submittedName>
</protein>
<sequence>MKETLIADTMAKTILCTIDMSQSSRQAIQWAIKMAQQLRGHLTILYTYRLIQSRSGEVIQLKKQMEAQAQQQFELLEKELLISSGISYDFRTEIGFVSDRIEDHARKNNLNFLVMDKNITNNSRETIEELMENVHVPMLLVP</sequence>
<accession>A0ABS5VQN8</accession>
<comment type="caution">
    <text evidence="2">The sequence shown here is derived from an EMBL/GenBank/DDBJ whole genome shotgun (WGS) entry which is preliminary data.</text>
</comment>
<evidence type="ECO:0000313" key="3">
    <source>
        <dbReference type="Proteomes" id="UP000772618"/>
    </source>
</evidence>
<evidence type="ECO:0000313" key="2">
    <source>
        <dbReference type="EMBL" id="MBT1703755.1"/>
    </source>
</evidence>
<evidence type="ECO:0000259" key="1">
    <source>
        <dbReference type="Pfam" id="PF00582"/>
    </source>
</evidence>
<dbReference type="Pfam" id="PF00582">
    <property type="entry name" value="Usp"/>
    <property type="match status" value="1"/>
</dbReference>
<gene>
    <name evidence="2" type="ORF">KK060_10720</name>
</gene>
<reference evidence="2 3" key="1">
    <citation type="submission" date="2021-05" db="EMBL/GenBank/DDBJ databases">
        <title>A Polyphasic approach of four new species of the genus Ohtaekwangia: Ohtaekwangia histidinii sp. nov., Ohtaekwangia cretensis sp. nov., Ohtaekwangia indiensis sp. nov., Ohtaekwangia reichenbachii sp. nov. from diverse environment.</title>
        <authorList>
            <person name="Octaviana S."/>
        </authorList>
    </citation>
    <scope>NUCLEOTIDE SEQUENCE [LARGE SCALE GENOMIC DNA]</scope>
    <source>
        <strain evidence="2 3">PWU20</strain>
    </source>
</reference>
<dbReference type="Proteomes" id="UP000772618">
    <property type="component" value="Unassembled WGS sequence"/>
</dbReference>
<dbReference type="InterPro" id="IPR006016">
    <property type="entry name" value="UspA"/>
</dbReference>
<organism evidence="2 3">
    <name type="scientific">Chryseosolibacter indicus</name>
    <dbReference type="NCBI Taxonomy" id="2782351"/>
    <lineage>
        <taxon>Bacteria</taxon>
        <taxon>Pseudomonadati</taxon>
        <taxon>Bacteroidota</taxon>
        <taxon>Cytophagia</taxon>
        <taxon>Cytophagales</taxon>
        <taxon>Chryseotaleaceae</taxon>
        <taxon>Chryseosolibacter</taxon>
    </lineage>
</organism>
<dbReference type="CDD" id="cd00293">
    <property type="entry name" value="USP-like"/>
    <property type="match status" value="1"/>
</dbReference>
<dbReference type="SUPFAM" id="SSF52402">
    <property type="entry name" value="Adenine nucleotide alpha hydrolases-like"/>
    <property type="match status" value="1"/>
</dbReference>